<dbReference type="CDD" id="cd02062">
    <property type="entry name" value="Nitro_FMN_reductase"/>
    <property type="match status" value="1"/>
</dbReference>
<evidence type="ECO:0000256" key="2">
    <source>
        <dbReference type="ARBA" id="ARBA00007118"/>
    </source>
</evidence>
<evidence type="ECO:0000256" key="4">
    <source>
        <dbReference type="ARBA" id="ARBA00022643"/>
    </source>
</evidence>
<dbReference type="GO" id="GO:0016491">
    <property type="term" value="F:oxidoreductase activity"/>
    <property type="evidence" value="ECO:0007669"/>
    <property type="project" value="UniProtKB-KW"/>
</dbReference>
<gene>
    <name evidence="7" type="ORF">HHT355_0334</name>
</gene>
<protein>
    <recommendedName>
        <fullName evidence="6">Putative nitroreductase TM1586 domain-containing protein</fullName>
    </recommendedName>
</protein>
<organism evidence="7 8">
    <name type="scientific">Herbinix hemicellulosilytica</name>
    <dbReference type="NCBI Taxonomy" id="1564487"/>
    <lineage>
        <taxon>Bacteria</taxon>
        <taxon>Bacillati</taxon>
        <taxon>Bacillota</taxon>
        <taxon>Clostridia</taxon>
        <taxon>Lachnospirales</taxon>
        <taxon>Lachnospiraceae</taxon>
        <taxon>Herbinix</taxon>
    </lineage>
</organism>
<dbReference type="Proteomes" id="UP000236497">
    <property type="component" value="Unassembled WGS sequence"/>
</dbReference>
<sequence>MNMFDTIFARQSIRNFCQERIDWETLEDILKFADSLPMLIKDSKVEFKLVSNIEQKQGFNGPFSIKAPYYICLSAEKTEDYLLNAGYLMQQLNLYIESKGLGTCFLGTANPGRALKSSMKYDYVISLAFGKSKGPVYRDPSQANRLPEEDLVVYKEEVSSNIRKMLEAARLAPSSINNQPWRFVVYKNRIHVFARKNPWFAKPLDRMKMIDMGIMMANLLIAAEELWIDVKVAKSDALKNKSFPNNEYILTVLIS</sequence>
<dbReference type="RefSeq" id="WP_103201714.1">
    <property type="nucleotide sequence ID" value="NZ_CVTD020000008.1"/>
</dbReference>
<proteinExistence type="inferred from homology"/>
<evidence type="ECO:0000256" key="1">
    <source>
        <dbReference type="ARBA" id="ARBA00001917"/>
    </source>
</evidence>
<comment type="similarity">
    <text evidence="2">Belongs to the nitroreductase family.</text>
</comment>
<dbReference type="InterPro" id="IPR000415">
    <property type="entry name" value="Nitroreductase-like"/>
</dbReference>
<name>A0A0H5SDS1_HERHM</name>
<dbReference type="Gene3D" id="3.40.109.10">
    <property type="entry name" value="NADH Oxidase"/>
    <property type="match status" value="1"/>
</dbReference>
<keyword evidence="3" id="KW-0285">Flavoprotein</keyword>
<feature type="domain" description="Putative nitroreductase TM1586" evidence="6">
    <location>
        <begin position="2"/>
        <end position="223"/>
    </location>
</feature>
<evidence type="ECO:0000256" key="3">
    <source>
        <dbReference type="ARBA" id="ARBA00022630"/>
    </source>
</evidence>
<accession>A0A0H5SDS1</accession>
<reference evidence="7 8" key="1">
    <citation type="submission" date="2015-06" db="EMBL/GenBank/DDBJ databases">
        <authorList>
            <person name="Wibberg Daniel"/>
        </authorList>
    </citation>
    <scope>NUCLEOTIDE SEQUENCE [LARGE SCALE GENOMIC DNA]</scope>
    <source>
        <strain evidence="7 8">T3/55T</strain>
    </source>
</reference>
<dbReference type="SUPFAM" id="SSF55469">
    <property type="entry name" value="FMN-dependent nitroreductase-like"/>
    <property type="match status" value="1"/>
</dbReference>
<comment type="cofactor">
    <cofactor evidence="1">
        <name>FMN</name>
        <dbReference type="ChEBI" id="CHEBI:58210"/>
    </cofactor>
</comment>
<dbReference type="Pfam" id="PF14512">
    <property type="entry name" value="TM1586_NiRdase"/>
    <property type="match status" value="1"/>
</dbReference>
<dbReference type="PANTHER" id="PTHR43673">
    <property type="entry name" value="NAD(P)H NITROREDUCTASE YDGI-RELATED"/>
    <property type="match status" value="1"/>
</dbReference>
<dbReference type="InterPro" id="IPR029478">
    <property type="entry name" value="TM1586_NiRdase"/>
</dbReference>
<dbReference type="Gene3D" id="3.40.109.30">
    <property type="entry name" value="putative nitroreductase (tm1586), domain 2"/>
    <property type="match status" value="1"/>
</dbReference>
<dbReference type="AlphaFoldDB" id="A0A0H5SDS1"/>
<dbReference type="EMBL" id="CVTD020000008">
    <property type="protein sequence ID" value="CRZ33542.1"/>
    <property type="molecule type" value="Genomic_DNA"/>
</dbReference>
<dbReference type="OrthoDB" id="9814075at2"/>
<keyword evidence="4" id="KW-0288">FMN</keyword>
<dbReference type="PANTHER" id="PTHR43673:SF2">
    <property type="entry name" value="NITROREDUCTASE"/>
    <property type="match status" value="1"/>
</dbReference>
<keyword evidence="5" id="KW-0560">Oxidoreductase</keyword>
<evidence type="ECO:0000256" key="5">
    <source>
        <dbReference type="ARBA" id="ARBA00023002"/>
    </source>
</evidence>
<keyword evidence="8" id="KW-1185">Reference proteome</keyword>
<evidence type="ECO:0000313" key="8">
    <source>
        <dbReference type="Proteomes" id="UP000236497"/>
    </source>
</evidence>
<evidence type="ECO:0000313" key="7">
    <source>
        <dbReference type="EMBL" id="CRZ33542.1"/>
    </source>
</evidence>
<evidence type="ECO:0000259" key="6">
    <source>
        <dbReference type="Pfam" id="PF14512"/>
    </source>
</evidence>